<organism evidence="2 3">
    <name type="scientific">Vibrio antiquarius (strain Ex25)</name>
    <dbReference type="NCBI Taxonomy" id="150340"/>
    <lineage>
        <taxon>Bacteria</taxon>
        <taxon>Pseudomonadati</taxon>
        <taxon>Pseudomonadota</taxon>
        <taxon>Gammaproteobacteria</taxon>
        <taxon>Vibrionales</taxon>
        <taxon>Vibrionaceae</taxon>
        <taxon>Vibrio</taxon>
        <taxon>Vibrio diabolicus subgroup</taxon>
    </lineage>
</organism>
<proteinExistence type="predicted"/>
<name>A0ABM9WVN3_VIBAE</name>
<keyword evidence="3" id="KW-1185">Reference proteome</keyword>
<evidence type="ECO:0000313" key="3">
    <source>
        <dbReference type="Proteomes" id="UP000242664"/>
    </source>
</evidence>
<dbReference type="RefSeq" id="WP_006742005.1">
    <property type="nucleotide sequence ID" value="NC_013457.1"/>
</dbReference>
<evidence type="ECO:0000256" key="1">
    <source>
        <dbReference type="SAM" id="SignalP"/>
    </source>
</evidence>
<keyword evidence="1" id="KW-0732">Signal</keyword>
<protein>
    <submittedName>
        <fullName evidence="2">Membrane proteins related to metalloendopeptidases</fullName>
    </submittedName>
</protein>
<gene>
    <name evidence="2" type="ORF">VEx25_A0514</name>
</gene>
<reference evidence="3" key="1">
    <citation type="submission" date="2006-10" db="EMBL/GenBank/DDBJ databases">
        <authorList>
            <person name="Heidelberg J."/>
            <person name="Sebastian Y."/>
        </authorList>
    </citation>
    <scope>NUCLEOTIDE SEQUENCE [LARGE SCALE GENOMIC DNA]</scope>
    <source>
        <strain evidence="3">EX25</strain>
    </source>
</reference>
<dbReference type="GeneID" id="45030210"/>
<dbReference type="EMBL" id="DS267818">
    <property type="protein sequence ID" value="EDN57352.1"/>
    <property type="molecule type" value="Genomic_DNA"/>
</dbReference>
<feature type="signal peptide" evidence="1">
    <location>
        <begin position="1"/>
        <end position="21"/>
    </location>
</feature>
<feature type="chain" id="PRO_5046808058" evidence="1">
    <location>
        <begin position="22"/>
        <end position="174"/>
    </location>
</feature>
<dbReference type="Proteomes" id="UP000242664">
    <property type="component" value="Unassembled WGS sequence"/>
</dbReference>
<evidence type="ECO:0000313" key="2">
    <source>
        <dbReference type="EMBL" id="EDN57352.1"/>
    </source>
</evidence>
<accession>A0ABM9WVN3</accession>
<sequence>MKAKLLATLGLILSLSLTGCANIQHYENISVNQNVSLQTSIGGSVFRLQKTKDLPNAFGGADIYGGKVNTGYSDLRFMGMSDNNEVVFRFTDVVVESNETTMSRYGSDRTYMSADAWGNVSATTYRKQDAQSTQLPPNTVEFKVPMTTKSFPIGGYNIVIEQATSYSLQYVVTK</sequence>
<dbReference type="PROSITE" id="PS51257">
    <property type="entry name" value="PROKAR_LIPOPROTEIN"/>
    <property type="match status" value="1"/>
</dbReference>